<proteinExistence type="predicted"/>
<evidence type="ECO:0000313" key="2">
    <source>
        <dbReference type="Proteomes" id="UP000054886"/>
    </source>
</evidence>
<evidence type="ECO:0008006" key="3">
    <source>
        <dbReference type="Google" id="ProtNLM"/>
    </source>
</evidence>
<dbReference type="GO" id="GO:0061630">
    <property type="term" value="F:ubiquitin protein ligase activity"/>
    <property type="evidence" value="ECO:0007669"/>
    <property type="project" value="TreeGrafter"/>
</dbReference>
<dbReference type="GO" id="GO:0031624">
    <property type="term" value="F:ubiquitin conjugating enzyme binding"/>
    <property type="evidence" value="ECO:0007669"/>
    <property type="project" value="TreeGrafter"/>
</dbReference>
<sequence length="357" mass="41172">MKYLVEELENVGVTLIAVEALNNVSYSISTNRSTLELKVINDSYKTSIRLKGLNLDNLYDEKNGHIRLSETSCGYVRLKRKTQALTNRISLVDLPDDKWNIERFKKMEGFQIACNNCKLVVLDSEVNIKKISEMPSEFWAEFMDYWHCHKPTIGESKTDAKPYDYYKELKPRLNEVLVGNTYFQTIGSTIDRKVVVQTDGSVDCSNCRSTLGYKEGSEILVLEKQNLQLQDTFKELSEDYPGYLVVLARILSLLKFNSTRYFALKTGGQKPIFIWVLAYDCSVAYTGNELVQRAYKLLYKDSWDRPPSSMEDIQLSDDLLDSFLQQLTKIHELIPENLKMFNGWKVSYMSIEDTNPI</sequence>
<protein>
    <recommendedName>
        <fullName evidence="3">Ubiquitin-conjugating enzyme E2C-binding protein</fullName>
    </recommendedName>
</protein>
<evidence type="ECO:0000313" key="1">
    <source>
        <dbReference type="EMBL" id="KTB08152.1"/>
    </source>
</evidence>
<dbReference type="EMBL" id="LLZZ01000106">
    <property type="protein sequence ID" value="KTB08152.1"/>
    <property type="molecule type" value="Genomic_DNA"/>
</dbReference>
<dbReference type="GO" id="GO:0000151">
    <property type="term" value="C:ubiquitin ligase complex"/>
    <property type="evidence" value="ECO:0007669"/>
    <property type="project" value="TreeGrafter"/>
</dbReference>
<dbReference type="GO" id="GO:0043161">
    <property type="term" value="P:proteasome-mediated ubiquitin-dependent protein catabolic process"/>
    <property type="evidence" value="ECO:0007669"/>
    <property type="project" value="TreeGrafter"/>
</dbReference>
<dbReference type="Proteomes" id="UP000054886">
    <property type="component" value="Unassembled WGS sequence"/>
</dbReference>
<dbReference type="VEuPathDB" id="FungiDB:GWK60_M00165"/>
<dbReference type="GO" id="GO:0005829">
    <property type="term" value="C:cytosol"/>
    <property type="evidence" value="ECO:0007669"/>
    <property type="project" value="TreeGrafter"/>
</dbReference>
<dbReference type="Pfam" id="PF09814">
    <property type="entry name" value="HECT_2"/>
    <property type="match status" value="1"/>
</dbReference>
<dbReference type="GO" id="GO:0000209">
    <property type="term" value="P:protein polyubiquitination"/>
    <property type="evidence" value="ECO:0007669"/>
    <property type="project" value="TreeGrafter"/>
</dbReference>
<reference evidence="1 2" key="1">
    <citation type="submission" date="2015-10" db="EMBL/GenBank/DDBJ databases">
        <title>Draft genomes sequences of Candida glabrata isolates 1A, 1B, 2A, 2B, 3A and 3B.</title>
        <authorList>
            <person name="Haavelsrud O.E."/>
            <person name="Gaustad P."/>
        </authorList>
    </citation>
    <scope>NUCLEOTIDE SEQUENCE [LARGE SCALE GENOMIC DNA]</scope>
    <source>
        <strain evidence="1">910700640</strain>
    </source>
</reference>
<dbReference type="AlphaFoldDB" id="A0A0W0CCY1"/>
<gene>
    <name evidence="1" type="ORF">AO440_003867</name>
</gene>
<dbReference type="VEuPathDB" id="FungiDB:CAGL0M00264g"/>
<comment type="caution">
    <text evidence="1">The sequence shown here is derived from an EMBL/GenBank/DDBJ whole genome shotgun (WGS) entry which is preliminary data.</text>
</comment>
<dbReference type="PANTHER" id="PTHR31531">
    <property type="entry name" value="E3 UBIQUITIN-PROTEIN LIGASE E3D FAMILY MEMBER"/>
    <property type="match status" value="1"/>
</dbReference>
<organism evidence="1 2">
    <name type="scientific">Candida glabrata</name>
    <name type="common">Yeast</name>
    <name type="synonym">Torulopsis glabrata</name>
    <dbReference type="NCBI Taxonomy" id="5478"/>
    <lineage>
        <taxon>Eukaryota</taxon>
        <taxon>Fungi</taxon>
        <taxon>Dikarya</taxon>
        <taxon>Ascomycota</taxon>
        <taxon>Saccharomycotina</taxon>
        <taxon>Saccharomycetes</taxon>
        <taxon>Saccharomycetales</taxon>
        <taxon>Saccharomycetaceae</taxon>
        <taxon>Nakaseomyces</taxon>
    </lineage>
</organism>
<dbReference type="VEuPathDB" id="FungiDB:B1J91_M00264g"/>
<dbReference type="PANTHER" id="PTHR31531:SF2">
    <property type="entry name" value="E3 UBIQUITIN-PROTEIN LIGASE E3D"/>
    <property type="match status" value="1"/>
</dbReference>
<accession>A0A0W0CCY1</accession>
<dbReference type="GO" id="GO:0051865">
    <property type="term" value="P:protein autoubiquitination"/>
    <property type="evidence" value="ECO:0007669"/>
    <property type="project" value="TreeGrafter"/>
</dbReference>
<dbReference type="VEuPathDB" id="FungiDB:GVI51_M00165"/>
<name>A0A0W0CCY1_CANGB</name>
<dbReference type="GO" id="GO:0005634">
    <property type="term" value="C:nucleus"/>
    <property type="evidence" value="ECO:0007669"/>
    <property type="project" value="TreeGrafter"/>
</dbReference>
<dbReference type="GO" id="GO:0030332">
    <property type="term" value="F:cyclin binding"/>
    <property type="evidence" value="ECO:0007669"/>
    <property type="project" value="TreeGrafter"/>
</dbReference>
<dbReference type="GO" id="GO:0006513">
    <property type="term" value="P:protein monoubiquitination"/>
    <property type="evidence" value="ECO:0007669"/>
    <property type="project" value="TreeGrafter"/>
</dbReference>
<dbReference type="InterPro" id="IPR019193">
    <property type="entry name" value="UBQ-conj_enz_E2-bd_prot"/>
</dbReference>